<evidence type="ECO:0000259" key="15">
    <source>
        <dbReference type="PROSITE" id="PS50112"/>
    </source>
</evidence>
<dbReference type="Gene3D" id="2.10.70.100">
    <property type="match status" value="1"/>
</dbReference>
<dbReference type="EC" id="2.7.13.3" evidence="3"/>
<evidence type="ECO:0000256" key="11">
    <source>
        <dbReference type="ARBA" id="ARBA00022777"/>
    </source>
</evidence>
<dbReference type="PANTHER" id="PTHR43304:SF1">
    <property type="entry name" value="PAC DOMAIN-CONTAINING PROTEIN"/>
    <property type="match status" value="1"/>
</dbReference>
<evidence type="ECO:0000313" key="18">
    <source>
        <dbReference type="EMBL" id="RYC30246.1"/>
    </source>
</evidence>
<evidence type="ECO:0000256" key="7">
    <source>
        <dbReference type="ARBA" id="ARBA00022679"/>
    </source>
</evidence>
<proteinExistence type="predicted"/>
<feature type="domain" description="PAC" evidence="16">
    <location>
        <begin position="112"/>
        <end position="164"/>
    </location>
</feature>
<dbReference type="FunFam" id="2.10.70.100:FF:000001">
    <property type="entry name" value="Sensory transduction histidine kinase"/>
    <property type="match status" value="1"/>
</dbReference>
<comment type="caution">
    <text evidence="18">The sequence shown here is derived from an EMBL/GenBank/DDBJ whole genome shotgun (WGS) entry which is preliminary data.</text>
</comment>
<feature type="domain" description="HTH cro/C1-type" evidence="17">
    <location>
        <begin position="301"/>
        <end position="330"/>
    </location>
</feature>
<comment type="catalytic activity">
    <reaction evidence="1">
        <text>ATP + protein L-histidine = ADP + protein N-phospho-L-histidine.</text>
        <dbReference type="EC" id="2.7.13.3"/>
    </reaction>
</comment>
<dbReference type="GO" id="GO:0000166">
    <property type="term" value="F:nucleotide binding"/>
    <property type="evidence" value="ECO:0007669"/>
    <property type="project" value="UniProtKB-KW"/>
</dbReference>
<accession>A0A4Q2U5Y7</accession>
<keyword evidence="10" id="KW-0547">Nucleotide-binding</keyword>
<dbReference type="SMART" id="SM00086">
    <property type="entry name" value="PAC"/>
    <property type="match status" value="2"/>
</dbReference>
<dbReference type="OrthoDB" id="3782725at2"/>
<dbReference type="PROSITE" id="PS50112">
    <property type="entry name" value="PAS"/>
    <property type="match status" value="1"/>
</dbReference>
<feature type="region of interest" description="Disordered" evidence="14">
    <location>
        <begin position="1"/>
        <end position="31"/>
    </location>
</feature>
<dbReference type="Proteomes" id="UP000290759">
    <property type="component" value="Unassembled WGS sequence"/>
</dbReference>
<evidence type="ECO:0000259" key="17">
    <source>
        <dbReference type="PROSITE" id="PS50943"/>
    </source>
</evidence>
<evidence type="ECO:0000256" key="12">
    <source>
        <dbReference type="ARBA" id="ARBA00022989"/>
    </source>
</evidence>
<keyword evidence="4" id="KW-1003">Cell membrane</keyword>
<feature type="domain" description="PAS" evidence="15">
    <location>
        <begin position="198"/>
        <end position="234"/>
    </location>
</feature>
<dbReference type="InterPro" id="IPR013655">
    <property type="entry name" value="PAS_fold_3"/>
</dbReference>
<gene>
    <name evidence="18" type="ORF">D3273_19955</name>
</gene>
<dbReference type="GO" id="GO:0004673">
    <property type="term" value="F:protein histidine kinase activity"/>
    <property type="evidence" value="ECO:0007669"/>
    <property type="project" value="UniProtKB-EC"/>
</dbReference>
<dbReference type="InterPro" id="IPR001387">
    <property type="entry name" value="Cro/C1-type_HTH"/>
</dbReference>
<evidence type="ECO:0000256" key="14">
    <source>
        <dbReference type="SAM" id="MobiDB-lite"/>
    </source>
</evidence>
<feature type="compositionally biased region" description="Polar residues" evidence="14">
    <location>
        <begin position="1"/>
        <end position="12"/>
    </location>
</feature>
<dbReference type="InterPro" id="IPR035965">
    <property type="entry name" value="PAS-like_dom_sf"/>
</dbReference>
<keyword evidence="19" id="KW-1185">Reference proteome</keyword>
<dbReference type="CDD" id="cd00130">
    <property type="entry name" value="PAS"/>
    <property type="match status" value="2"/>
</dbReference>
<dbReference type="EMBL" id="QYBB01000029">
    <property type="protein sequence ID" value="RYC30246.1"/>
    <property type="molecule type" value="Genomic_DNA"/>
</dbReference>
<keyword evidence="6" id="KW-0597">Phosphoprotein</keyword>
<dbReference type="AlphaFoldDB" id="A0A4Q2U5Y7"/>
<evidence type="ECO:0000256" key="3">
    <source>
        <dbReference type="ARBA" id="ARBA00012438"/>
    </source>
</evidence>
<dbReference type="Pfam" id="PF08447">
    <property type="entry name" value="PAS_3"/>
    <property type="match status" value="2"/>
</dbReference>
<dbReference type="InterPro" id="IPR001610">
    <property type="entry name" value="PAC"/>
</dbReference>
<dbReference type="SUPFAM" id="SSF55785">
    <property type="entry name" value="PYP-like sensor domain (PAS domain)"/>
    <property type="match status" value="2"/>
</dbReference>
<dbReference type="InterPro" id="IPR052162">
    <property type="entry name" value="Sensor_kinase/Photoreceptor"/>
</dbReference>
<dbReference type="PANTHER" id="PTHR43304">
    <property type="entry name" value="PHYTOCHROME-LIKE PROTEIN CPH1"/>
    <property type="match status" value="1"/>
</dbReference>
<evidence type="ECO:0000256" key="8">
    <source>
        <dbReference type="ARBA" id="ARBA00022692"/>
    </source>
</evidence>
<dbReference type="GO" id="GO:0005886">
    <property type="term" value="C:plasma membrane"/>
    <property type="evidence" value="ECO:0007669"/>
    <property type="project" value="UniProtKB-SubCell"/>
</dbReference>
<evidence type="ECO:0000256" key="2">
    <source>
        <dbReference type="ARBA" id="ARBA00004429"/>
    </source>
</evidence>
<dbReference type="Gene3D" id="1.10.260.40">
    <property type="entry name" value="lambda repressor-like DNA-binding domains"/>
    <property type="match status" value="1"/>
</dbReference>
<dbReference type="InterPro" id="IPR000014">
    <property type="entry name" value="PAS"/>
</dbReference>
<dbReference type="SMART" id="SM00091">
    <property type="entry name" value="PAS"/>
    <property type="match status" value="2"/>
</dbReference>
<dbReference type="CDD" id="cd00093">
    <property type="entry name" value="HTH_XRE"/>
    <property type="match status" value="1"/>
</dbReference>
<evidence type="ECO:0000259" key="16">
    <source>
        <dbReference type="PROSITE" id="PS50113"/>
    </source>
</evidence>
<keyword evidence="5" id="KW-0997">Cell inner membrane</keyword>
<evidence type="ECO:0000256" key="6">
    <source>
        <dbReference type="ARBA" id="ARBA00022553"/>
    </source>
</evidence>
<keyword evidence="12" id="KW-1133">Transmembrane helix</keyword>
<dbReference type="PROSITE" id="PS50943">
    <property type="entry name" value="HTH_CROC1"/>
    <property type="match status" value="1"/>
</dbReference>
<reference evidence="18 19" key="1">
    <citation type="submission" date="2018-12" db="EMBL/GenBank/DDBJ databases">
        <authorList>
            <person name="Grouzdev D.S."/>
            <person name="Krutkina M.S."/>
        </authorList>
    </citation>
    <scope>NUCLEOTIDE SEQUENCE [LARGE SCALE GENOMIC DNA]</scope>
    <source>
        <strain evidence="18 19">RmlP026</strain>
    </source>
</reference>
<dbReference type="NCBIfam" id="TIGR00229">
    <property type="entry name" value="sensory_box"/>
    <property type="match status" value="2"/>
</dbReference>
<keyword evidence="11" id="KW-0418">Kinase</keyword>
<evidence type="ECO:0000313" key="19">
    <source>
        <dbReference type="Proteomes" id="UP000290759"/>
    </source>
</evidence>
<evidence type="ECO:0000256" key="4">
    <source>
        <dbReference type="ARBA" id="ARBA00022475"/>
    </source>
</evidence>
<keyword evidence="7" id="KW-0808">Transferase</keyword>
<name>A0A4Q2U5Y7_9HYPH</name>
<dbReference type="SUPFAM" id="SSF47413">
    <property type="entry name" value="lambda repressor-like DNA-binding domains"/>
    <property type="match status" value="1"/>
</dbReference>
<protein>
    <recommendedName>
        <fullName evidence="3">histidine kinase</fullName>
        <ecNumber evidence="3">2.7.13.3</ecNumber>
    </recommendedName>
</protein>
<dbReference type="Pfam" id="PF01381">
    <property type="entry name" value="HTH_3"/>
    <property type="match status" value="1"/>
</dbReference>
<dbReference type="Gene3D" id="3.30.450.20">
    <property type="entry name" value="PAS domain"/>
    <property type="match status" value="2"/>
</dbReference>
<evidence type="ECO:0000256" key="13">
    <source>
        <dbReference type="ARBA" id="ARBA00023136"/>
    </source>
</evidence>
<dbReference type="InterPro" id="IPR000700">
    <property type="entry name" value="PAS-assoc_C"/>
</dbReference>
<keyword evidence="8" id="KW-0812">Transmembrane</keyword>
<evidence type="ECO:0000256" key="10">
    <source>
        <dbReference type="ARBA" id="ARBA00022741"/>
    </source>
</evidence>
<evidence type="ECO:0000256" key="9">
    <source>
        <dbReference type="ARBA" id="ARBA00022737"/>
    </source>
</evidence>
<reference evidence="18 19" key="2">
    <citation type="submission" date="2019-02" db="EMBL/GenBank/DDBJ databases">
        <title>'Lichenibacterium ramalinii' gen. nov. sp. nov., 'Lichenibacterium minor' gen. nov. sp. nov.</title>
        <authorList>
            <person name="Pankratov T."/>
        </authorList>
    </citation>
    <scope>NUCLEOTIDE SEQUENCE [LARGE SCALE GENOMIC DNA]</scope>
    <source>
        <strain evidence="18 19">RmlP026</strain>
    </source>
</reference>
<evidence type="ECO:0000256" key="1">
    <source>
        <dbReference type="ARBA" id="ARBA00000085"/>
    </source>
</evidence>
<organism evidence="18 19">
    <name type="scientific">Lichenibacterium minor</name>
    <dbReference type="NCBI Taxonomy" id="2316528"/>
    <lineage>
        <taxon>Bacteria</taxon>
        <taxon>Pseudomonadati</taxon>
        <taxon>Pseudomonadota</taxon>
        <taxon>Alphaproteobacteria</taxon>
        <taxon>Hyphomicrobiales</taxon>
        <taxon>Lichenihabitantaceae</taxon>
        <taxon>Lichenibacterium</taxon>
    </lineage>
</organism>
<dbReference type="InterPro" id="IPR010982">
    <property type="entry name" value="Lambda_DNA-bd_dom_sf"/>
</dbReference>
<evidence type="ECO:0000256" key="5">
    <source>
        <dbReference type="ARBA" id="ARBA00022519"/>
    </source>
</evidence>
<keyword evidence="13" id="KW-0472">Membrane</keyword>
<sequence length="367" mass="40485">MMDGSEFSTTERQGWPWLTAHPGSDRERDGGVSASASFFQNVLRLVEDQGQIGFWWHDLASGRITVSPGLARISGVPASVPRTRLSMLNCIHPQDRPFQSDMMELIDKGQPLRREFRIVRPDGTIRWVSSRIDVVLGDDGQPVRFIGVVVDVTERREAQRAVEFNHGRRAALLEATSALTWIADLSGQSIDHTAWCGLTGMLPEHCSGQGWLDAVHPNDRDRVRAAYRAALAKDETYNVDYRVLTQEGVYRWFNARSAPVRDASGAIREWQGVLLPIDDNHRPVVGDVGGDEVPTLTGEQIRGARGLLDWSLAQLAAASGVSVSTIKRMEDGSEGSTRASKSEAVRRALQNGGVSFRTVDGSTWISR</sequence>
<comment type="subcellular location">
    <subcellularLocation>
        <location evidence="2">Cell inner membrane</location>
        <topology evidence="2">Multi-pass membrane protein</topology>
    </subcellularLocation>
</comment>
<dbReference type="PROSITE" id="PS50113">
    <property type="entry name" value="PAC"/>
    <property type="match status" value="1"/>
</dbReference>
<dbReference type="GO" id="GO:0003677">
    <property type="term" value="F:DNA binding"/>
    <property type="evidence" value="ECO:0007669"/>
    <property type="project" value="InterPro"/>
</dbReference>
<keyword evidence="9" id="KW-0677">Repeat</keyword>